<organism evidence="1 2">
    <name type="scientific">Bosea spartocytisi</name>
    <dbReference type="NCBI Taxonomy" id="2773451"/>
    <lineage>
        <taxon>Bacteria</taxon>
        <taxon>Pseudomonadati</taxon>
        <taxon>Pseudomonadota</taxon>
        <taxon>Alphaproteobacteria</taxon>
        <taxon>Hyphomicrobiales</taxon>
        <taxon>Boseaceae</taxon>
        <taxon>Bosea</taxon>
    </lineage>
</organism>
<proteinExistence type="predicted"/>
<name>A0A927EE96_9HYPH</name>
<dbReference type="EMBL" id="JACXWY010000009">
    <property type="protein sequence ID" value="MBD3847114.1"/>
    <property type="molecule type" value="Genomic_DNA"/>
</dbReference>
<evidence type="ECO:0000313" key="1">
    <source>
        <dbReference type="EMBL" id="MBD3847114.1"/>
    </source>
</evidence>
<comment type="caution">
    <text evidence="1">The sequence shown here is derived from an EMBL/GenBank/DDBJ whole genome shotgun (WGS) entry which is preliminary data.</text>
</comment>
<dbReference type="Proteomes" id="UP000619295">
    <property type="component" value="Unassembled WGS sequence"/>
</dbReference>
<accession>A0A927EE96</accession>
<keyword evidence="2" id="KW-1185">Reference proteome</keyword>
<dbReference type="RefSeq" id="WP_191124695.1">
    <property type="nucleotide sequence ID" value="NZ_JACXWY010000009.1"/>
</dbReference>
<sequence>MLKARVCDPHLRNGFRSGGRSLSGIEQRVVSDASYWEVAVSGIKISKAEEALAYRAMIARLRDGEPMIMQVCDAYRPLGSKSSSTAVSLAASAALRATQVALNVTGAELMGGHYFSIGERLHQVKEVVSGPVAPPFLNQLATDSPWDDRIPWADAVAGTSLYTVTITPPLRAAAAAGTGASLSNLVLRCVLRDAADGDLELDLGRLGSPSLALVEDF</sequence>
<gene>
    <name evidence="1" type="ORF">IED13_15500</name>
</gene>
<reference evidence="1" key="1">
    <citation type="submission" date="2020-09" db="EMBL/GenBank/DDBJ databases">
        <title>Bosea spartocytisi sp. nov. a root nodule endophyte of Spartocytisus supranubius in the high mountain ecosystem fo the Teide National Park (Canary Islands, Spain).</title>
        <authorList>
            <person name="Pulido-Suarez L."/>
            <person name="Peix A."/>
            <person name="Igual J.M."/>
            <person name="Socas-Perez N."/>
            <person name="Velazquez E."/>
            <person name="Flores-Felix J.D."/>
            <person name="Leon-Barrios M."/>
        </authorList>
    </citation>
    <scope>NUCLEOTIDE SEQUENCE</scope>
    <source>
        <strain evidence="1">SSUT16</strain>
    </source>
</reference>
<protein>
    <submittedName>
        <fullName evidence="1">Uncharacterized protein</fullName>
    </submittedName>
</protein>
<evidence type="ECO:0000313" key="2">
    <source>
        <dbReference type="Proteomes" id="UP000619295"/>
    </source>
</evidence>
<dbReference type="AlphaFoldDB" id="A0A927EE96"/>